<accession>A0A927ARI5</accession>
<reference evidence="2" key="1">
    <citation type="submission" date="2020-09" db="EMBL/GenBank/DDBJ databases">
        <authorList>
            <person name="Kim M.K."/>
        </authorList>
    </citation>
    <scope>NUCLEOTIDE SEQUENCE</scope>
    <source>
        <strain evidence="2">BT702</strain>
    </source>
</reference>
<keyword evidence="1" id="KW-0732">Signal</keyword>
<organism evidence="2 3">
    <name type="scientific">Spirosoma profusum</name>
    <dbReference type="NCBI Taxonomy" id="2771354"/>
    <lineage>
        <taxon>Bacteria</taxon>
        <taxon>Pseudomonadati</taxon>
        <taxon>Bacteroidota</taxon>
        <taxon>Cytophagia</taxon>
        <taxon>Cytophagales</taxon>
        <taxon>Cytophagaceae</taxon>
        <taxon>Spirosoma</taxon>
    </lineage>
</organism>
<feature type="signal peptide" evidence="1">
    <location>
        <begin position="1"/>
        <end position="26"/>
    </location>
</feature>
<dbReference type="AlphaFoldDB" id="A0A927ARI5"/>
<dbReference type="Proteomes" id="UP000598820">
    <property type="component" value="Unassembled WGS sequence"/>
</dbReference>
<dbReference type="EMBL" id="JACWZY010000013">
    <property type="protein sequence ID" value="MBD2702296.1"/>
    <property type="molecule type" value="Genomic_DNA"/>
</dbReference>
<evidence type="ECO:0000256" key="1">
    <source>
        <dbReference type="SAM" id="SignalP"/>
    </source>
</evidence>
<feature type="chain" id="PRO_5037703646" evidence="1">
    <location>
        <begin position="27"/>
        <end position="163"/>
    </location>
</feature>
<name>A0A927ARI5_9BACT</name>
<keyword evidence="3" id="KW-1185">Reference proteome</keyword>
<evidence type="ECO:0000313" key="2">
    <source>
        <dbReference type="EMBL" id="MBD2702296.1"/>
    </source>
</evidence>
<comment type="caution">
    <text evidence="2">The sequence shown here is derived from an EMBL/GenBank/DDBJ whole genome shotgun (WGS) entry which is preliminary data.</text>
</comment>
<proteinExistence type="predicted"/>
<evidence type="ECO:0000313" key="3">
    <source>
        <dbReference type="Proteomes" id="UP000598820"/>
    </source>
</evidence>
<gene>
    <name evidence="2" type="ORF">IC229_16705</name>
</gene>
<protein>
    <submittedName>
        <fullName evidence="2">Uncharacterized protein</fullName>
    </submittedName>
</protein>
<dbReference type="RefSeq" id="WP_190888142.1">
    <property type="nucleotide sequence ID" value="NZ_JACWZY010000013.1"/>
</dbReference>
<sequence>MKHVVNPLSNYLFVLTLCLAALPIKAQPAPFIGANTILLSTFLADKPAYSAITTVLTEQSLAFSGPENRLLIRSQSNSVFAAKGLVFEGQIKIMAGIIELTGRTIESTTGANLPLSSRSTPVLFAKDRNSGQRLAFSYMDGLAKQLQSALRSTLTYKYQAPSI</sequence>